<dbReference type="Proteomes" id="UP000694395">
    <property type="component" value="Chromosome 12"/>
</dbReference>
<evidence type="ECO:0000259" key="1">
    <source>
        <dbReference type="PROSITE" id="PS50878"/>
    </source>
</evidence>
<reference evidence="2" key="2">
    <citation type="submission" date="2025-08" db="UniProtKB">
        <authorList>
            <consortium name="Ensembl"/>
        </authorList>
    </citation>
    <scope>IDENTIFICATION</scope>
</reference>
<dbReference type="InterPro" id="IPR000477">
    <property type="entry name" value="RT_dom"/>
</dbReference>
<dbReference type="Pfam" id="PF00078">
    <property type="entry name" value="RVT_1"/>
    <property type="match status" value="1"/>
</dbReference>
<reference evidence="2" key="3">
    <citation type="submission" date="2025-09" db="UniProtKB">
        <authorList>
            <consortium name="Ensembl"/>
        </authorList>
    </citation>
    <scope>IDENTIFICATION</scope>
</reference>
<accession>A0A8K9ULR5</accession>
<dbReference type="PROSITE" id="PS50878">
    <property type="entry name" value="RT_POL"/>
    <property type="match status" value="1"/>
</dbReference>
<keyword evidence="3" id="KW-1185">Reference proteome</keyword>
<protein>
    <recommendedName>
        <fullName evidence="1">Reverse transcriptase domain-containing protein</fullName>
    </recommendedName>
</protein>
<dbReference type="CDD" id="cd01650">
    <property type="entry name" value="RT_nLTR_like"/>
    <property type="match status" value="1"/>
</dbReference>
<dbReference type="InterPro" id="IPR043502">
    <property type="entry name" value="DNA/RNA_pol_sf"/>
</dbReference>
<dbReference type="Ensembl" id="ENSOMYT00000159064.1">
    <property type="protein sequence ID" value="ENSOMYP00000107334.1"/>
    <property type="gene ID" value="ENSOMYG00000058851.1"/>
</dbReference>
<evidence type="ECO:0000313" key="2">
    <source>
        <dbReference type="Ensembl" id="ENSOMYP00000107334.1"/>
    </source>
</evidence>
<dbReference type="SUPFAM" id="SSF56672">
    <property type="entry name" value="DNA/RNA polymerases"/>
    <property type="match status" value="1"/>
</dbReference>
<organism evidence="2 3">
    <name type="scientific">Oncorhynchus mykiss</name>
    <name type="common">Rainbow trout</name>
    <name type="synonym">Salmo gairdneri</name>
    <dbReference type="NCBI Taxonomy" id="8022"/>
    <lineage>
        <taxon>Eukaryota</taxon>
        <taxon>Metazoa</taxon>
        <taxon>Chordata</taxon>
        <taxon>Craniata</taxon>
        <taxon>Vertebrata</taxon>
        <taxon>Euteleostomi</taxon>
        <taxon>Actinopterygii</taxon>
        <taxon>Neopterygii</taxon>
        <taxon>Teleostei</taxon>
        <taxon>Protacanthopterygii</taxon>
        <taxon>Salmoniformes</taxon>
        <taxon>Salmonidae</taxon>
        <taxon>Salmoninae</taxon>
        <taxon>Oncorhynchus</taxon>
    </lineage>
</organism>
<dbReference type="GeneTree" id="ENSGT01030000234565"/>
<reference evidence="2" key="1">
    <citation type="submission" date="2020-07" db="EMBL/GenBank/DDBJ databases">
        <title>A long reads based de novo assembly of the rainbow trout Arlee double haploid line genome.</title>
        <authorList>
            <person name="Gao G."/>
            <person name="Palti Y."/>
        </authorList>
    </citation>
    <scope>NUCLEOTIDE SEQUENCE [LARGE SCALE GENOMIC DNA]</scope>
</reference>
<feature type="domain" description="Reverse transcriptase" evidence="1">
    <location>
        <begin position="309"/>
        <end position="572"/>
    </location>
</feature>
<evidence type="ECO:0000313" key="3">
    <source>
        <dbReference type="Proteomes" id="UP000694395"/>
    </source>
</evidence>
<sequence length="572" mass="63771">MPSISHKSSRRYNPKSVNMGTLIDIILTNLPSKYTSAVFNQDLSDHCLIACIRYGSAVKRPPLITVKRSLKHFCEQAFLIDLARVSWKDIDLIPSVEDAWSFFKSNFLTILDKHAPFKKCRTKNRYSHWFTPDLTALDQHKNILWQTAIASNSAHDMQLFREVRNQYTQSVRKAKASFFKQKFASCSSNSKKFWDTVKSMENESTSSQLPTALRPGNTVTTDKSVIIENLNKHFSTAGHAFFLATPTPPTTTRPRLPSFSFTQIQIADVLKELQNLDPYKSAGLDNLDPLFLKLSAAIVATPITSLFNLSFVSSEIPKGWKAAAIIPLFKGGDTLDPNCYIPISILPCLSKVFESQVNKQITDHLESHRTFSAVQSGFRAGHGCTSATLKILNDIITAIDKRQYCAAVFIDLAKAFDSVNHHILIGKLSSLGFSNDCLAWFTNYFADRVQCVKSEGMLSSPLAVSMGVPQGSILGPTLFSVYINDVALAAGDSLIHLYADDTILYTSGPSLDTVLFNLQTSFNAIQHSFRGLQLPLNASKTKCMLFNRSLLRCVNEDPKANQLKQSFFNYQT</sequence>
<name>A0A8K9ULR5_ONCMY</name>
<proteinExistence type="predicted"/>
<dbReference type="PANTHER" id="PTHR47510:SF3">
    <property type="entry name" value="ENDO_EXONUCLEASE_PHOSPHATASE DOMAIN-CONTAINING PROTEIN"/>
    <property type="match status" value="1"/>
</dbReference>
<dbReference type="AlphaFoldDB" id="A0A8K9ULR5"/>
<dbReference type="PANTHER" id="PTHR47510">
    <property type="entry name" value="REVERSE TRANSCRIPTASE DOMAIN-CONTAINING PROTEIN"/>
    <property type="match status" value="1"/>
</dbReference>